<dbReference type="Pfam" id="PF00153">
    <property type="entry name" value="Mito_carr"/>
    <property type="match status" value="3"/>
</dbReference>
<name>A0A9P1BKR3_9DINO</name>
<evidence type="ECO:0000313" key="14">
    <source>
        <dbReference type="EMBL" id="CAI3975189.1"/>
    </source>
</evidence>
<evidence type="ECO:0000259" key="13">
    <source>
        <dbReference type="PROSITE" id="PS51847"/>
    </source>
</evidence>
<evidence type="ECO:0000256" key="11">
    <source>
        <dbReference type="ARBA" id="ARBA00023136"/>
    </source>
</evidence>
<dbReference type="PROSITE" id="PS50920">
    <property type="entry name" value="SOLCAR"/>
    <property type="match status" value="2"/>
</dbReference>
<evidence type="ECO:0000256" key="8">
    <source>
        <dbReference type="ARBA" id="ARBA00022989"/>
    </source>
</evidence>
<keyword evidence="9" id="KW-0445">Lipid transport</keyword>
<evidence type="ECO:0000256" key="1">
    <source>
        <dbReference type="ARBA" id="ARBA00004141"/>
    </source>
</evidence>
<dbReference type="GO" id="GO:0008289">
    <property type="term" value="F:lipid binding"/>
    <property type="evidence" value="ECO:0007669"/>
    <property type="project" value="UniProtKB-KW"/>
</dbReference>
<dbReference type="EMBL" id="CAMXCT030000187">
    <property type="protein sequence ID" value="CAL4762501.1"/>
    <property type="molecule type" value="Genomic_DNA"/>
</dbReference>
<feature type="repeat" description="Solcar" evidence="12">
    <location>
        <begin position="734"/>
        <end position="822"/>
    </location>
</feature>
<dbReference type="InterPro" id="IPR018108">
    <property type="entry name" value="MCP_transmembrane"/>
</dbReference>
<dbReference type="PANTHER" id="PTHR45618">
    <property type="entry name" value="MITOCHONDRIAL DICARBOXYLATE CARRIER-RELATED"/>
    <property type="match status" value="1"/>
</dbReference>
<evidence type="ECO:0000256" key="4">
    <source>
        <dbReference type="ARBA" id="ARBA00022692"/>
    </source>
</evidence>
<dbReference type="InterPro" id="IPR023395">
    <property type="entry name" value="MCP_dom_sf"/>
</dbReference>
<keyword evidence="11 12" id="KW-0472">Membrane</keyword>
<dbReference type="CDD" id="cd21670">
    <property type="entry name" value="SMP_ESyt"/>
    <property type="match status" value="1"/>
</dbReference>
<keyword evidence="3" id="KW-0813">Transport</keyword>
<evidence type="ECO:0000256" key="3">
    <source>
        <dbReference type="ARBA" id="ARBA00022448"/>
    </source>
</evidence>
<accession>A0A9P1BKR3</accession>
<dbReference type="EMBL" id="CAMXCT010000187">
    <property type="protein sequence ID" value="CAI3975189.1"/>
    <property type="molecule type" value="Genomic_DNA"/>
</dbReference>
<keyword evidence="8" id="KW-1133">Transmembrane helix</keyword>
<evidence type="ECO:0000256" key="2">
    <source>
        <dbReference type="ARBA" id="ARBA00006375"/>
    </source>
</evidence>
<evidence type="ECO:0000313" key="16">
    <source>
        <dbReference type="Proteomes" id="UP001152797"/>
    </source>
</evidence>
<evidence type="ECO:0000313" key="15">
    <source>
        <dbReference type="EMBL" id="CAL4762501.1"/>
    </source>
</evidence>
<dbReference type="Pfam" id="PF17047">
    <property type="entry name" value="SMP_LBD"/>
    <property type="match status" value="1"/>
</dbReference>
<comment type="similarity">
    <text evidence="2">Belongs to the mitochondrial carrier (TC 2.A.29) family.</text>
</comment>
<dbReference type="OrthoDB" id="1029639at2759"/>
<dbReference type="Proteomes" id="UP001152797">
    <property type="component" value="Unassembled WGS sequence"/>
</dbReference>
<keyword evidence="6" id="KW-0677">Repeat</keyword>
<dbReference type="Gene3D" id="1.50.40.10">
    <property type="entry name" value="Mitochondrial carrier domain"/>
    <property type="match status" value="1"/>
</dbReference>
<dbReference type="InterPro" id="IPR031468">
    <property type="entry name" value="SMP_LBD"/>
</dbReference>
<keyword evidence="4 12" id="KW-0812">Transmembrane</keyword>
<keyword evidence="16" id="KW-1185">Reference proteome</keyword>
<feature type="domain" description="SMP-LTD" evidence="13">
    <location>
        <begin position="78"/>
        <end position="252"/>
    </location>
</feature>
<evidence type="ECO:0000256" key="7">
    <source>
        <dbReference type="ARBA" id="ARBA00022837"/>
    </source>
</evidence>
<evidence type="ECO:0000256" key="12">
    <source>
        <dbReference type="PROSITE-ProRule" id="PRU00282"/>
    </source>
</evidence>
<comment type="subcellular location">
    <subcellularLocation>
        <location evidence="1">Membrane</location>
        <topology evidence="1">Multi-pass membrane protein</topology>
    </subcellularLocation>
</comment>
<keyword evidence="10" id="KW-0446">Lipid-binding</keyword>
<protein>
    <submittedName>
        <fullName evidence="15">Mitochondrial brown fat uncoupling protein 1 (UCP 1) (Solute carrier family 25 member 7) (Thermogenin)</fullName>
    </submittedName>
</protein>
<evidence type="ECO:0000256" key="10">
    <source>
        <dbReference type="ARBA" id="ARBA00023121"/>
    </source>
</evidence>
<dbReference type="AlphaFoldDB" id="A0A9P1BKR3"/>
<keyword evidence="7" id="KW-0106">Calcium</keyword>
<keyword evidence="5" id="KW-0479">Metal-binding</keyword>
<dbReference type="GO" id="GO:0046872">
    <property type="term" value="F:metal ion binding"/>
    <property type="evidence" value="ECO:0007669"/>
    <property type="project" value="UniProtKB-KW"/>
</dbReference>
<evidence type="ECO:0000256" key="9">
    <source>
        <dbReference type="ARBA" id="ARBA00023055"/>
    </source>
</evidence>
<proteinExistence type="inferred from homology"/>
<dbReference type="PROSITE" id="PS51847">
    <property type="entry name" value="SMP"/>
    <property type="match status" value="1"/>
</dbReference>
<evidence type="ECO:0000256" key="6">
    <source>
        <dbReference type="ARBA" id="ARBA00022737"/>
    </source>
</evidence>
<comment type="caution">
    <text evidence="14">The sequence shown here is derived from an EMBL/GenBank/DDBJ whole genome shotgun (WGS) entry which is preliminary data.</text>
</comment>
<organism evidence="14">
    <name type="scientific">Cladocopium goreaui</name>
    <dbReference type="NCBI Taxonomy" id="2562237"/>
    <lineage>
        <taxon>Eukaryota</taxon>
        <taxon>Sar</taxon>
        <taxon>Alveolata</taxon>
        <taxon>Dinophyceae</taxon>
        <taxon>Suessiales</taxon>
        <taxon>Symbiodiniaceae</taxon>
        <taxon>Cladocopium</taxon>
    </lineage>
</organism>
<evidence type="ECO:0000256" key="5">
    <source>
        <dbReference type="ARBA" id="ARBA00022723"/>
    </source>
</evidence>
<dbReference type="SUPFAM" id="SSF103506">
    <property type="entry name" value="Mitochondrial carrier"/>
    <property type="match status" value="1"/>
</dbReference>
<dbReference type="GO" id="GO:0016020">
    <property type="term" value="C:membrane"/>
    <property type="evidence" value="ECO:0007669"/>
    <property type="project" value="UniProtKB-SubCell"/>
</dbReference>
<dbReference type="GO" id="GO:0006869">
    <property type="term" value="P:lipid transport"/>
    <property type="evidence" value="ECO:0007669"/>
    <property type="project" value="UniProtKB-KW"/>
</dbReference>
<dbReference type="EMBL" id="CAMXCT020000187">
    <property type="protein sequence ID" value="CAL1128564.1"/>
    <property type="molecule type" value="Genomic_DNA"/>
</dbReference>
<reference evidence="15 16" key="2">
    <citation type="submission" date="2024-05" db="EMBL/GenBank/DDBJ databases">
        <authorList>
            <person name="Chen Y."/>
            <person name="Shah S."/>
            <person name="Dougan E. K."/>
            <person name="Thang M."/>
            <person name="Chan C."/>
        </authorList>
    </citation>
    <scope>NUCLEOTIDE SEQUENCE [LARGE SCALE GENOMIC DNA]</scope>
</reference>
<gene>
    <name evidence="14" type="ORF">C1SCF055_LOCUS3541</name>
</gene>
<dbReference type="InterPro" id="IPR039010">
    <property type="entry name" value="Synaptotagmin_SMP"/>
</dbReference>
<feature type="repeat" description="Solcar" evidence="12">
    <location>
        <begin position="830"/>
        <end position="912"/>
    </location>
</feature>
<sequence length="919" mass="100192">MSFPWGGPRWAQTRLGRLLGHHYAFVVTRWGFGKSMATILARAGSQKLALGAVATGATGLTIHHNTKERHFGSDVLSSEQEVEWLNTAIKPIWDHLDAGVRKIIEDEIRPALQQRLGKRLGSYLQFTQLTLGSASPRFGPVRVSRSDHGLEINAGFSFEGNGMLEFSAGVASVQVCNITVQGSLRLGLQPLLESLNPVGGVSVTCLERPMIDLTIKTGTELIPNLYNFVRDTVDDVIADLIVVPNMVAVPIDDSVDGCSLQHPLPLGFLRLSLEGITAAGPLPSSVHVEVELGVQRWQSGLATVSSYSRQAEWLEGNVKELAVYSQDQLLRFRVFSHGFTDRVTGPSLLSSGQVFVRDLMPGHVEVPMTDAQDHGEGSEHAENSSVELFLSWMPVVEQPASAADEDLLATVHLHRVEGLNGGQHRMRVTLAGDSFQSPVGLAPPILHEIADDRLLLLAKKLCGKVALVDLADALNIPVEHAREFALEHERRRKAGSQKSSASASWDQQWCTVARQAARTQAAGREPHFDQVCHLRAGKADALLIELLGEDGKVTAHMERSMHAIASQGGICEGPFHLPTSDDAHCTLHGRVQLRRIETPHRRRHKIHDHFLSESSFHDLRRRCEMSRLVTRVKKSLQDLGGNTLAAAIAGCCQPAIFNPMDCLRIRWQVSRGSETHFLSFTQQLLRSEGLWRALWRPGLPVNMCAVAISQGLRMGLYPTARDTLQLLSPSKNSKSGASMLGAGLAAGSVAYFVGAPFWLVKTRLQAAQQFIAEGRKTPAVAFAEIYPERFGASYWQGCSPLIARGALLTAGQMLGYDGTKTIARQCGFADAPAVHVTAATVAGFSAASLSAPADTVLTQYQSRGGLGLLRCAEEMWQERGVAAFFRGWTANFLRLAPTFTVGSLIYEQCRLLLGLGYMT</sequence>
<reference evidence="14" key="1">
    <citation type="submission" date="2022-10" db="EMBL/GenBank/DDBJ databases">
        <authorList>
            <person name="Chen Y."/>
            <person name="Dougan E. K."/>
            <person name="Chan C."/>
            <person name="Rhodes N."/>
            <person name="Thang M."/>
        </authorList>
    </citation>
    <scope>NUCLEOTIDE SEQUENCE</scope>
</reference>
<dbReference type="InterPro" id="IPR050391">
    <property type="entry name" value="Mito_Metabolite_Transporter"/>
</dbReference>